<dbReference type="InterPro" id="IPR011330">
    <property type="entry name" value="Glyco_hydro/deAcase_b/a-brl"/>
</dbReference>
<dbReference type="Proteomes" id="UP000680304">
    <property type="component" value="Unassembled WGS sequence"/>
</dbReference>
<feature type="domain" description="NodB homology" evidence="2">
    <location>
        <begin position="66"/>
        <end position="246"/>
    </location>
</feature>
<dbReference type="Gene3D" id="3.20.20.370">
    <property type="entry name" value="Glycoside hydrolase/deacetylase"/>
    <property type="match status" value="1"/>
</dbReference>
<dbReference type="PROSITE" id="PS51677">
    <property type="entry name" value="NODB"/>
    <property type="match status" value="1"/>
</dbReference>
<feature type="chain" id="PRO_5046770768" description="NodB homology domain-containing protein" evidence="1">
    <location>
        <begin position="18"/>
        <end position="265"/>
    </location>
</feature>
<evidence type="ECO:0000313" key="4">
    <source>
        <dbReference type="Proteomes" id="UP000680304"/>
    </source>
</evidence>
<proteinExistence type="predicted"/>
<gene>
    <name evidence="3" type="ORF">PACILC2_02880</name>
</gene>
<dbReference type="CDD" id="cd10917">
    <property type="entry name" value="CE4_NodB_like_6s_7s"/>
    <property type="match status" value="1"/>
</dbReference>
<organism evidence="3 4">
    <name type="scientific">Paenibacillus cisolokensis</name>
    <dbReference type="NCBI Taxonomy" id="1658519"/>
    <lineage>
        <taxon>Bacteria</taxon>
        <taxon>Bacillati</taxon>
        <taxon>Bacillota</taxon>
        <taxon>Bacilli</taxon>
        <taxon>Bacillales</taxon>
        <taxon>Paenibacillaceae</taxon>
        <taxon>Paenibacillus</taxon>
    </lineage>
</organism>
<dbReference type="SUPFAM" id="SSF88713">
    <property type="entry name" value="Glycoside hydrolase/deacetylase"/>
    <property type="match status" value="1"/>
</dbReference>
<reference evidence="3 4" key="1">
    <citation type="submission" date="2021-04" db="EMBL/GenBank/DDBJ databases">
        <title>Draft genome sequence of Paenibacillus cisolokensis, LC2-13A.</title>
        <authorList>
            <person name="Uke A."/>
            <person name="Chhe C."/>
            <person name="Baramee S."/>
            <person name="Kosugi A."/>
        </authorList>
    </citation>
    <scope>NUCLEOTIDE SEQUENCE [LARGE SCALE GENOMIC DNA]</scope>
    <source>
        <strain evidence="3 4">LC2-13A</strain>
    </source>
</reference>
<protein>
    <recommendedName>
        <fullName evidence="2">NodB homology domain-containing protein</fullName>
    </recommendedName>
</protein>
<keyword evidence="4" id="KW-1185">Reference proteome</keyword>
<evidence type="ECO:0000256" key="1">
    <source>
        <dbReference type="SAM" id="SignalP"/>
    </source>
</evidence>
<dbReference type="InterPro" id="IPR050248">
    <property type="entry name" value="Polysacc_deacetylase_ArnD"/>
</dbReference>
<dbReference type="RefSeq" id="WP_244863147.1">
    <property type="nucleotide sequence ID" value="NZ_BOVJ01000008.1"/>
</dbReference>
<dbReference type="PANTHER" id="PTHR10587:SF137">
    <property type="entry name" value="4-DEOXY-4-FORMAMIDO-L-ARABINOSE-PHOSPHOUNDECAPRENOL DEFORMYLASE ARND-RELATED"/>
    <property type="match status" value="1"/>
</dbReference>
<dbReference type="Pfam" id="PF01522">
    <property type="entry name" value="Polysacc_deac_1"/>
    <property type="match status" value="1"/>
</dbReference>
<name>A0ABQ4N0L1_9BACL</name>
<evidence type="ECO:0000313" key="3">
    <source>
        <dbReference type="EMBL" id="GIQ61720.1"/>
    </source>
</evidence>
<dbReference type="EMBL" id="BOVJ01000008">
    <property type="protein sequence ID" value="GIQ61720.1"/>
    <property type="molecule type" value="Genomic_DNA"/>
</dbReference>
<comment type="caution">
    <text evidence="3">The sequence shown here is derived from an EMBL/GenBank/DDBJ whole genome shotgun (WGS) entry which is preliminary data.</text>
</comment>
<keyword evidence="1" id="KW-0732">Signal</keyword>
<accession>A0ABQ4N0L1</accession>
<evidence type="ECO:0000259" key="2">
    <source>
        <dbReference type="PROSITE" id="PS51677"/>
    </source>
</evidence>
<dbReference type="PANTHER" id="PTHR10587">
    <property type="entry name" value="GLYCOSYL TRANSFERASE-RELATED"/>
    <property type="match status" value="1"/>
</dbReference>
<sequence length="265" mass="29281">MIRKSAIALLAAAVAFAAVTVNFRHPCAMAASGQPASAIDSKRPVPQYRLTGSYRLKPIGNSADGKAVLLTFDDGPKDESMIRELLRILDKHGAKAIFFVNGYRAKRHPELIGLLHARGQTIGNHAWDHLDLSKASEAEADRQIAEVQRLIGELAGKAPRFFRPPFGAGGERIKRLAKRRGLLYMTWSIGSLDWEKRNRNKPERVVRNVMDQLHPGANILMHELPWTVEALDTLLTRLEEAGYGFIDPSGIDTGATDAAERSTNR</sequence>
<dbReference type="InterPro" id="IPR002509">
    <property type="entry name" value="NODB_dom"/>
</dbReference>
<feature type="signal peptide" evidence="1">
    <location>
        <begin position="1"/>
        <end position="17"/>
    </location>
</feature>